<evidence type="ECO:0000313" key="14">
    <source>
        <dbReference type="Proteomes" id="UP000007382"/>
    </source>
</evidence>
<evidence type="ECO:0000256" key="11">
    <source>
        <dbReference type="HAMAP-Rule" id="MF_00664"/>
    </source>
</evidence>
<keyword evidence="7 11" id="KW-0594">Phospholipid biosynthesis</keyword>
<keyword evidence="12" id="KW-1133">Transmembrane helix</keyword>
<keyword evidence="3 11" id="KW-0210">Decarboxylase</keyword>
<dbReference type="Proteomes" id="UP000007382">
    <property type="component" value="Chromosome"/>
</dbReference>
<organism evidence="13 14">
    <name type="scientific">Leptospirillum ferrooxidans (strain C2-3)</name>
    <dbReference type="NCBI Taxonomy" id="1162668"/>
    <lineage>
        <taxon>Bacteria</taxon>
        <taxon>Pseudomonadati</taxon>
        <taxon>Nitrospirota</taxon>
        <taxon>Nitrospiria</taxon>
        <taxon>Nitrospirales</taxon>
        <taxon>Nitrospiraceae</taxon>
        <taxon>Leptospirillum</taxon>
    </lineage>
</organism>
<keyword evidence="1 11" id="KW-1003">Cell membrane</keyword>
<evidence type="ECO:0000256" key="1">
    <source>
        <dbReference type="ARBA" id="ARBA00022475"/>
    </source>
</evidence>
<evidence type="ECO:0000256" key="10">
    <source>
        <dbReference type="ARBA" id="ARBA00023317"/>
    </source>
</evidence>
<dbReference type="KEGG" id="lfc:LFE_2478"/>
<dbReference type="PATRIC" id="fig|1162668.3.peg.2940"/>
<evidence type="ECO:0000256" key="8">
    <source>
        <dbReference type="ARBA" id="ARBA00023239"/>
    </source>
</evidence>
<dbReference type="GO" id="GO:0004609">
    <property type="term" value="F:phosphatidylserine decarboxylase activity"/>
    <property type="evidence" value="ECO:0007669"/>
    <property type="project" value="UniProtKB-UniRule"/>
</dbReference>
<dbReference type="UniPathway" id="UPA00558">
    <property type="reaction ID" value="UER00616"/>
</dbReference>
<keyword evidence="8 11" id="KW-0456">Lyase</keyword>
<comment type="subunit">
    <text evidence="11">Heterodimer of a large membrane-associated beta subunit and a small pyruvoyl-containing alpha subunit.</text>
</comment>
<evidence type="ECO:0000256" key="9">
    <source>
        <dbReference type="ARBA" id="ARBA00023264"/>
    </source>
</evidence>
<dbReference type="EC" id="4.1.1.65" evidence="11"/>
<reference evidence="14" key="2">
    <citation type="submission" date="2012-03" db="EMBL/GenBank/DDBJ databases">
        <title>The complete genome sequence of the pioneer microbe on fresh volcanic deposit, Leptospirillum ferrooxidans strain C2-3.</title>
        <authorList>
            <person name="Fujimura R."/>
            <person name="Sato Y."/>
            <person name="Nishizawa T."/>
            <person name="Nanba K."/>
            <person name="Oshima K."/>
            <person name="Hattori M."/>
            <person name="Kamijo T."/>
            <person name="Ohta H."/>
        </authorList>
    </citation>
    <scope>NUCLEOTIDE SEQUENCE [LARGE SCALE GENOMIC DNA]</scope>
    <source>
        <strain evidence="14">C2-3</strain>
    </source>
</reference>
<evidence type="ECO:0000256" key="2">
    <source>
        <dbReference type="ARBA" id="ARBA00022516"/>
    </source>
</evidence>
<proteinExistence type="inferred from homology"/>
<dbReference type="Pfam" id="PF02666">
    <property type="entry name" value="PS_Dcarbxylase"/>
    <property type="match status" value="1"/>
</dbReference>
<dbReference type="eggNOG" id="COG0688">
    <property type="taxonomic scope" value="Bacteria"/>
</dbReference>
<reference evidence="13 14" key="1">
    <citation type="journal article" date="2012" name="J. Bacteriol.">
        <title>Complete Genome Sequence of Leptospirillum ferrooxidans Strain C2-3, Isolated from a Fresh Volcanic Ash Deposit on the Island of Miyake, Japan.</title>
        <authorList>
            <person name="Fujimura R."/>
            <person name="Sato Y."/>
            <person name="Nishizawa T."/>
            <person name="Oshima K."/>
            <person name="Kim S.-W."/>
            <person name="Hattori M."/>
            <person name="Kamijo T."/>
            <person name="Ohta H."/>
        </authorList>
    </citation>
    <scope>NUCLEOTIDE SEQUENCE [LARGE SCALE GENOMIC DNA]</scope>
    <source>
        <strain evidence="13 14">C2-3</strain>
    </source>
</reference>
<dbReference type="OrthoDB" id="9790893at2"/>
<evidence type="ECO:0000256" key="7">
    <source>
        <dbReference type="ARBA" id="ARBA00023209"/>
    </source>
</evidence>
<comment type="subcellular location">
    <subcellularLocation>
        <location evidence="11">Cell membrane</location>
        <topology evidence="11">Peripheral membrane protein</topology>
    </subcellularLocation>
</comment>
<comment type="similarity">
    <text evidence="11">Belongs to the phosphatidylserine decarboxylase family. PSD-A subfamily.</text>
</comment>
<feature type="modified residue" description="Pyruvic acid (Ser); by autocatalysis" evidence="11">
    <location>
        <position position="180"/>
    </location>
</feature>
<dbReference type="EMBL" id="AP012342">
    <property type="protein sequence ID" value="BAM08149.1"/>
    <property type="molecule type" value="Genomic_DNA"/>
</dbReference>
<keyword evidence="9 11" id="KW-1208">Phospholipid metabolism</keyword>
<dbReference type="NCBIfam" id="NF003678">
    <property type="entry name" value="PRK05305.1-2"/>
    <property type="match status" value="1"/>
</dbReference>
<comment type="pathway">
    <text evidence="11">Phospholipid metabolism; phosphatidylethanolamine biosynthesis; phosphatidylethanolamine from CDP-diacylglycerol: step 2/2.</text>
</comment>
<evidence type="ECO:0000256" key="3">
    <source>
        <dbReference type="ARBA" id="ARBA00022793"/>
    </source>
</evidence>
<feature type="chain" id="PRO_5023393098" description="Phosphatidylserine decarboxylase alpha chain" evidence="11">
    <location>
        <begin position="180"/>
        <end position="212"/>
    </location>
</feature>
<dbReference type="InterPro" id="IPR003817">
    <property type="entry name" value="PS_Dcarbxylase"/>
</dbReference>
<dbReference type="InterPro" id="IPR033175">
    <property type="entry name" value="PSD-A"/>
</dbReference>
<keyword evidence="5 11" id="KW-0472">Membrane</keyword>
<feature type="transmembrane region" description="Helical" evidence="12">
    <location>
        <begin position="20"/>
        <end position="48"/>
    </location>
</feature>
<comment type="function">
    <text evidence="11">Catalyzes the formation of phosphatidylethanolamine (PtdEtn) from phosphatidylserine (PtdSer).</text>
</comment>
<evidence type="ECO:0000256" key="5">
    <source>
        <dbReference type="ARBA" id="ARBA00023136"/>
    </source>
</evidence>
<dbReference type="HAMAP" id="MF_00664">
    <property type="entry name" value="PS_decarb_PSD_A"/>
    <property type="match status" value="1"/>
</dbReference>
<comment type="PTM">
    <text evidence="11">Is synthesized initially as an inactive proenzyme. Formation of the active enzyme involves a self-maturation process in which the active site pyruvoyl group is generated from an internal serine residue via an autocatalytic post-translational modification. Two non-identical subunits are generated from the proenzyme in this reaction, and the pyruvate is formed at the N-terminus of the alpha chain, which is derived from the carboxyl end of the proenzyme. The post-translation cleavage follows an unusual pathway, termed non-hydrolytic serinolysis, in which the side chain hydroxyl group of the serine supplies its oxygen atom to form the C-terminus of the beta chain, while the remainder of the serine residue undergoes an oxidative deamination to produce ammonia and the pyruvoyl prosthetic group on the alpha chain.</text>
</comment>
<protein>
    <recommendedName>
        <fullName evidence="11">Phosphatidylserine decarboxylase proenzyme</fullName>
        <ecNumber evidence="11">4.1.1.65</ecNumber>
    </recommendedName>
    <component>
        <recommendedName>
            <fullName evidence="11">Phosphatidylserine decarboxylase alpha chain</fullName>
        </recommendedName>
    </component>
    <component>
        <recommendedName>
            <fullName evidence="11">Phosphatidylserine decarboxylase beta chain</fullName>
        </recommendedName>
    </component>
</protein>
<feature type="site" description="Cleavage (non-hydrolytic); by autocatalysis" evidence="11">
    <location>
        <begin position="179"/>
        <end position="180"/>
    </location>
</feature>
<keyword evidence="2 11" id="KW-0444">Lipid biosynthesis</keyword>
<dbReference type="RefSeq" id="WP_014450632.1">
    <property type="nucleotide sequence ID" value="NC_017094.1"/>
</dbReference>
<evidence type="ECO:0000256" key="6">
    <source>
        <dbReference type="ARBA" id="ARBA00023145"/>
    </source>
</evidence>
<accession>I0ISA0</accession>
<feature type="active site" description="Schiff-base intermediate with substrate; via pyruvic acid" evidence="11">
    <location>
        <position position="180"/>
    </location>
</feature>
<keyword evidence="4 11" id="KW-0443">Lipid metabolism</keyword>
<evidence type="ECO:0000256" key="4">
    <source>
        <dbReference type="ARBA" id="ARBA00023098"/>
    </source>
</evidence>
<comment type="catalytic activity">
    <reaction evidence="11">
        <text>a 1,2-diacyl-sn-glycero-3-phospho-L-serine + H(+) = a 1,2-diacyl-sn-glycero-3-phosphoethanolamine + CO2</text>
        <dbReference type="Rhea" id="RHEA:20828"/>
        <dbReference type="ChEBI" id="CHEBI:15378"/>
        <dbReference type="ChEBI" id="CHEBI:16526"/>
        <dbReference type="ChEBI" id="CHEBI:57262"/>
        <dbReference type="ChEBI" id="CHEBI:64612"/>
        <dbReference type="EC" id="4.1.1.65"/>
    </reaction>
</comment>
<evidence type="ECO:0000256" key="12">
    <source>
        <dbReference type="SAM" id="Phobius"/>
    </source>
</evidence>
<keyword evidence="6 11" id="KW-0865">Zymogen</keyword>
<dbReference type="GO" id="GO:0006646">
    <property type="term" value="P:phosphatidylethanolamine biosynthetic process"/>
    <property type="evidence" value="ECO:0007669"/>
    <property type="project" value="UniProtKB-UniRule"/>
</dbReference>
<keyword evidence="14" id="KW-1185">Reference proteome</keyword>
<gene>
    <name evidence="11" type="primary">psd</name>
    <name evidence="13" type="ordered locus">LFE_2478</name>
</gene>
<keyword evidence="10 11" id="KW-0670">Pyruvate</keyword>
<sequence length="212" mass="23277">MKVSPDHFSKPIAKEGMPFILISLGILAGSVYLLGPAGGIFTVIPVFVINFFRNPTRQVPPGEKTIVSPADGKIVRVEHDDRGRMQVSIFMNVFDVHLNRIPIKGIVKGIAYHPGKFLNADMDKASLENERNTLVIETQGKQEIRMTQVAGLIARRIVCYAEVNDLLESGVIFGLIRFGSRVDLDLPGDSEIRVSMGDRVRGGESVIGYISS</sequence>
<dbReference type="AlphaFoldDB" id="I0ISA0"/>
<comment type="cofactor">
    <cofactor evidence="11">
        <name>pyruvate</name>
        <dbReference type="ChEBI" id="CHEBI:15361"/>
    </cofactor>
    <text evidence="11">Binds 1 pyruvoyl group covalently per subunit.</text>
</comment>
<dbReference type="NCBIfam" id="NF003685">
    <property type="entry name" value="PRK05305.2-5"/>
    <property type="match status" value="1"/>
</dbReference>
<dbReference type="PANTHER" id="PTHR35809:SF1">
    <property type="entry name" value="ARCHAETIDYLSERINE DECARBOXYLASE PROENZYME-RELATED"/>
    <property type="match status" value="1"/>
</dbReference>
<dbReference type="HOGENOM" id="CLU_072492_0_0_0"/>
<name>I0ISA0_LEPFC</name>
<keyword evidence="12" id="KW-0812">Transmembrane</keyword>
<feature type="chain" id="PRO_5023393100" description="Phosphatidylserine decarboxylase beta chain" evidence="11">
    <location>
        <begin position="1"/>
        <end position="179"/>
    </location>
</feature>
<dbReference type="GO" id="GO:0005886">
    <property type="term" value="C:plasma membrane"/>
    <property type="evidence" value="ECO:0007669"/>
    <property type="project" value="UniProtKB-SubCell"/>
</dbReference>
<dbReference type="PANTHER" id="PTHR35809">
    <property type="entry name" value="ARCHAETIDYLSERINE DECARBOXYLASE PROENZYME-RELATED"/>
    <property type="match status" value="1"/>
</dbReference>
<evidence type="ECO:0000313" key="13">
    <source>
        <dbReference type="EMBL" id="BAM08149.1"/>
    </source>
</evidence>
<dbReference type="STRING" id="1162668.LFE_2478"/>